<keyword evidence="11" id="KW-0067">ATP-binding</keyword>
<dbReference type="Pfam" id="PF02706">
    <property type="entry name" value="Wzz"/>
    <property type="match status" value="1"/>
</dbReference>
<keyword evidence="8 17" id="KW-0812">Transmembrane</keyword>
<evidence type="ECO:0000256" key="17">
    <source>
        <dbReference type="SAM" id="Phobius"/>
    </source>
</evidence>
<keyword evidence="10" id="KW-0418">Kinase</keyword>
<dbReference type="Proteomes" id="UP001549164">
    <property type="component" value="Unassembled WGS sequence"/>
</dbReference>
<feature type="domain" description="Polysaccharide chain length determinant N-terminal" evidence="18">
    <location>
        <begin position="25"/>
        <end position="111"/>
    </location>
</feature>
<keyword evidence="9" id="KW-0547">Nucleotide-binding</keyword>
<dbReference type="PANTHER" id="PTHR32309">
    <property type="entry name" value="TYROSINE-PROTEIN KINASE"/>
    <property type="match status" value="1"/>
</dbReference>
<proteinExistence type="inferred from homology"/>
<comment type="subcellular location">
    <subcellularLocation>
        <location evidence="1">Cell inner membrane</location>
        <topology evidence="1">Multi-pass membrane protein</topology>
    </subcellularLocation>
</comment>
<evidence type="ECO:0000256" key="2">
    <source>
        <dbReference type="ARBA" id="ARBA00007316"/>
    </source>
</evidence>
<reference evidence="21 22" key="1">
    <citation type="submission" date="2024-06" db="EMBL/GenBank/DDBJ databases">
        <title>Genomic Encyclopedia of Type Strains, Phase IV (KMG-IV): sequencing the most valuable type-strain genomes for metagenomic binning, comparative biology and taxonomic classification.</title>
        <authorList>
            <person name="Goeker M."/>
        </authorList>
    </citation>
    <scope>NUCLEOTIDE SEQUENCE [LARGE SCALE GENOMIC DNA]</scope>
    <source>
        <strain evidence="21 22">DSM 28102</strain>
    </source>
</reference>
<evidence type="ECO:0000259" key="19">
    <source>
        <dbReference type="Pfam" id="PF13614"/>
    </source>
</evidence>
<evidence type="ECO:0000256" key="3">
    <source>
        <dbReference type="ARBA" id="ARBA00008883"/>
    </source>
</evidence>
<evidence type="ECO:0000256" key="10">
    <source>
        <dbReference type="ARBA" id="ARBA00022777"/>
    </source>
</evidence>
<evidence type="ECO:0000313" key="21">
    <source>
        <dbReference type="EMBL" id="MET3598516.1"/>
    </source>
</evidence>
<dbReference type="InterPro" id="IPR027417">
    <property type="entry name" value="P-loop_NTPase"/>
</dbReference>
<dbReference type="Pfam" id="PF13614">
    <property type="entry name" value="AAA_31"/>
    <property type="match status" value="1"/>
</dbReference>
<comment type="similarity">
    <text evidence="3">Belongs to the etk/wzc family.</text>
</comment>
<evidence type="ECO:0000256" key="5">
    <source>
        <dbReference type="ARBA" id="ARBA00022475"/>
    </source>
</evidence>
<feature type="domain" description="Tyrosine-protein kinase G-rich" evidence="20">
    <location>
        <begin position="372"/>
        <end position="447"/>
    </location>
</feature>
<keyword evidence="12 17" id="KW-1133">Transmembrane helix</keyword>
<dbReference type="InterPro" id="IPR025669">
    <property type="entry name" value="AAA_dom"/>
</dbReference>
<evidence type="ECO:0000256" key="8">
    <source>
        <dbReference type="ARBA" id="ARBA00022692"/>
    </source>
</evidence>
<evidence type="ECO:0000256" key="7">
    <source>
        <dbReference type="ARBA" id="ARBA00022679"/>
    </source>
</evidence>
<dbReference type="EMBL" id="JBEPLY010000001">
    <property type="protein sequence ID" value="MET3598516.1"/>
    <property type="molecule type" value="Genomic_DNA"/>
</dbReference>
<evidence type="ECO:0000259" key="20">
    <source>
        <dbReference type="Pfam" id="PF13807"/>
    </source>
</evidence>
<dbReference type="NCBIfam" id="TIGR01007">
    <property type="entry name" value="eps_fam"/>
    <property type="match status" value="1"/>
</dbReference>
<dbReference type="InterPro" id="IPR003856">
    <property type="entry name" value="LPS_length_determ_N"/>
</dbReference>
<sequence length="714" mass="78349">MSMEHYSHAGSASHSRDSDEAVIDLRFLRALWRDKFIILAFGLVAMLAGAYYAYNVATPIYSATAQVMRNNQTGQIVDLPSVVGELSNDSNAIGSEIQVIQSRVLLGDVVDVLDLIEDPEFNGRLRTPSLRARIRSAISSWFFPDKQSDTSASDREAMDRAIRDSVISALRAHLSVRNLPTTSVFNITVTSESPQKAALIADTIAQQYVQDQIDVKRESMKEAIVWLTDQVGQLQQDLEQSEVRVSEFQSANPMITPEVLAGLQRQLSSVRDRLESTRSNAREAAARLAMLQNAESFSEKAAVSGNTRLEQLAATAPSNAADAAEFDRTYSAIISDAQANQTRQSSNLTALQNSEERLSGQIERQGQELIQLQQLTREAEANRLLYQYFLGRLKETSAQQGIQKPDSRIIAEAVVPGGPIEPRKPLILVVSLVLGLALGTGITLLREVRNRVFHTAPELEQATGEQVLGQIPLVSVNRRQKLLSYFHEHGTSAAAESIRNLRTSILLSDADSDPQIIMVTSSLPGEGKTSISLALALNMTGLGKRVLVMEGDIRRRALGEYFDIDQEKGLMSVLNGAATIDEVVQHNAEFGFDVLGSGKSTANAADIVSSPNFSALLTELRSRYDHIIIDTPPVLIVPDSRIVAKQVDRVVVVVKWNQTSRSQLSEALNMIDSVHAEIDGLVLNQISASGMRSYGYGNSYGSYYAYSSSDYYDR</sequence>
<keyword evidence="6" id="KW-0997">Cell inner membrane</keyword>
<gene>
    <name evidence="21" type="ORF">ABID12_000437</name>
</gene>
<evidence type="ECO:0000256" key="6">
    <source>
        <dbReference type="ARBA" id="ARBA00022519"/>
    </source>
</evidence>
<feature type="domain" description="AAA" evidence="19">
    <location>
        <begin position="515"/>
        <end position="677"/>
    </location>
</feature>
<keyword evidence="22" id="KW-1185">Reference proteome</keyword>
<evidence type="ECO:0000256" key="14">
    <source>
        <dbReference type="ARBA" id="ARBA00023137"/>
    </source>
</evidence>
<evidence type="ECO:0000256" key="12">
    <source>
        <dbReference type="ARBA" id="ARBA00022989"/>
    </source>
</evidence>
<dbReference type="Gene3D" id="3.40.50.300">
    <property type="entry name" value="P-loop containing nucleotide triphosphate hydrolases"/>
    <property type="match status" value="1"/>
</dbReference>
<keyword evidence="7" id="KW-0808">Transferase</keyword>
<comment type="catalytic activity">
    <reaction evidence="15">
        <text>L-tyrosyl-[protein] + ATP = O-phospho-L-tyrosyl-[protein] + ADP + H(+)</text>
        <dbReference type="Rhea" id="RHEA:10596"/>
        <dbReference type="Rhea" id="RHEA-COMP:10136"/>
        <dbReference type="Rhea" id="RHEA-COMP:20101"/>
        <dbReference type="ChEBI" id="CHEBI:15378"/>
        <dbReference type="ChEBI" id="CHEBI:30616"/>
        <dbReference type="ChEBI" id="CHEBI:46858"/>
        <dbReference type="ChEBI" id="CHEBI:61978"/>
        <dbReference type="ChEBI" id="CHEBI:456216"/>
        <dbReference type="EC" id="2.7.10.2"/>
    </reaction>
</comment>
<protein>
    <recommendedName>
        <fullName evidence="4">non-specific protein-tyrosine kinase</fullName>
        <ecNumber evidence="4">2.7.10.2</ecNumber>
    </recommendedName>
</protein>
<dbReference type="RefSeq" id="WP_354432919.1">
    <property type="nucleotide sequence ID" value="NZ_JBEPLY010000001.1"/>
</dbReference>
<dbReference type="InterPro" id="IPR005702">
    <property type="entry name" value="Wzc-like_C"/>
</dbReference>
<accession>A0ABV2I6Y8</accession>
<evidence type="ECO:0000313" key="22">
    <source>
        <dbReference type="Proteomes" id="UP001549164"/>
    </source>
</evidence>
<dbReference type="Pfam" id="PF13807">
    <property type="entry name" value="GNVR"/>
    <property type="match status" value="1"/>
</dbReference>
<feature type="coiled-coil region" evidence="16">
    <location>
        <begin position="231"/>
        <end position="294"/>
    </location>
</feature>
<dbReference type="SUPFAM" id="SSF52540">
    <property type="entry name" value="P-loop containing nucleoside triphosphate hydrolases"/>
    <property type="match status" value="1"/>
</dbReference>
<keyword evidence="14" id="KW-0829">Tyrosine-protein kinase</keyword>
<evidence type="ECO:0000256" key="16">
    <source>
        <dbReference type="SAM" id="Coils"/>
    </source>
</evidence>
<keyword evidence="16" id="KW-0175">Coiled coil</keyword>
<evidence type="ECO:0000256" key="13">
    <source>
        <dbReference type="ARBA" id="ARBA00023136"/>
    </source>
</evidence>
<dbReference type="CDD" id="cd05387">
    <property type="entry name" value="BY-kinase"/>
    <property type="match status" value="1"/>
</dbReference>
<evidence type="ECO:0000256" key="4">
    <source>
        <dbReference type="ARBA" id="ARBA00011903"/>
    </source>
</evidence>
<evidence type="ECO:0000259" key="18">
    <source>
        <dbReference type="Pfam" id="PF02706"/>
    </source>
</evidence>
<dbReference type="InterPro" id="IPR050445">
    <property type="entry name" value="Bact_polysacc_biosynth/exp"/>
</dbReference>
<dbReference type="PANTHER" id="PTHR32309:SF13">
    <property type="entry name" value="FERRIC ENTEROBACTIN TRANSPORT PROTEIN FEPE"/>
    <property type="match status" value="1"/>
</dbReference>
<organism evidence="21 22">
    <name type="scientific">Martelella mangrovi</name>
    <dbReference type="NCBI Taxonomy" id="1397477"/>
    <lineage>
        <taxon>Bacteria</taxon>
        <taxon>Pseudomonadati</taxon>
        <taxon>Pseudomonadota</taxon>
        <taxon>Alphaproteobacteria</taxon>
        <taxon>Hyphomicrobiales</taxon>
        <taxon>Aurantimonadaceae</taxon>
        <taxon>Martelella</taxon>
    </lineage>
</organism>
<dbReference type="InterPro" id="IPR032807">
    <property type="entry name" value="GNVR"/>
</dbReference>
<comment type="caution">
    <text evidence="21">The sequence shown here is derived from an EMBL/GenBank/DDBJ whole genome shotgun (WGS) entry which is preliminary data.</text>
</comment>
<evidence type="ECO:0000256" key="15">
    <source>
        <dbReference type="ARBA" id="ARBA00051245"/>
    </source>
</evidence>
<dbReference type="EC" id="2.7.10.2" evidence="4"/>
<name>A0ABV2I6Y8_9HYPH</name>
<evidence type="ECO:0000256" key="11">
    <source>
        <dbReference type="ARBA" id="ARBA00022840"/>
    </source>
</evidence>
<keyword evidence="13 17" id="KW-0472">Membrane</keyword>
<comment type="similarity">
    <text evidence="2">Belongs to the CpsD/CapB family.</text>
</comment>
<evidence type="ECO:0000256" key="1">
    <source>
        <dbReference type="ARBA" id="ARBA00004429"/>
    </source>
</evidence>
<evidence type="ECO:0000256" key="9">
    <source>
        <dbReference type="ARBA" id="ARBA00022741"/>
    </source>
</evidence>
<keyword evidence="5" id="KW-1003">Cell membrane</keyword>
<feature type="transmembrane region" description="Helical" evidence="17">
    <location>
        <begin position="36"/>
        <end position="54"/>
    </location>
</feature>